<comment type="caution">
    <text evidence="2">The sequence shown here is derived from an EMBL/GenBank/DDBJ whole genome shotgun (WGS) entry which is preliminary data.</text>
</comment>
<evidence type="ECO:0000313" key="3">
    <source>
        <dbReference type="Proteomes" id="UP001276761"/>
    </source>
</evidence>
<evidence type="ECO:0000256" key="1">
    <source>
        <dbReference type="SAM" id="MobiDB-lite"/>
    </source>
</evidence>
<dbReference type="Proteomes" id="UP001276761">
    <property type="component" value="Unassembled WGS sequence"/>
</dbReference>
<organism evidence="2 3">
    <name type="scientific">Vreelandella alkaliphila</name>
    <dbReference type="NCBI Taxonomy" id="272774"/>
    <lineage>
        <taxon>Bacteria</taxon>
        <taxon>Pseudomonadati</taxon>
        <taxon>Pseudomonadota</taxon>
        <taxon>Gammaproteobacteria</taxon>
        <taxon>Oceanospirillales</taxon>
        <taxon>Halomonadaceae</taxon>
        <taxon>Vreelandella</taxon>
    </lineage>
</organism>
<feature type="region of interest" description="Disordered" evidence="1">
    <location>
        <begin position="1"/>
        <end position="20"/>
    </location>
</feature>
<dbReference type="EMBL" id="JAWXXT010000001">
    <property type="protein sequence ID" value="MDX5977599.1"/>
    <property type="molecule type" value="Genomic_DNA"/>
</dbReference>
<gene>
    <name evidence="2" type="ORF">SIL78_08475</name>
</gene>
<reference evidence="2" key="1">
    <citation type="submission" date="2023-11" db="EMBL/GenBank/DDBJ databases">
        <title>MicrobeMod: A computational toolkit for identifying prokaryotic methylation and restriction-modification with nanopore sequencing.</title>
        <authorList>
            <person name="Crits-Christoph A."/>
            <person name="Kang S.C."/>
            <person name="Lee H."/>
            <person name="Ostrov N."/>
        </authorList>
    </citation>
    <scope>NUCLEOTIDE SEQUENCE</scope>
    <source>
        <strain evidence="2">ATCC BAA-953</strain>
    </source>
</reference>
<evidence type="ECO:0000313" key="2">
    <source>
        <dbReference type="EMBL" id="MDX5977599.1"/>
    </source>
</evidence>
<dbReference type="AlphaFoldDB" id="A0AAJ2RWA9"/>
<sequence length="43" mass="4709">MEELEQVPGERNLPRGFAFTGSRGVARGNEYLRGIGDKNDNAS</sequence>
<name>A0AAJ2RWA9_9GAMM</name>
<proteinExistence type="predicted"/>
<protein>
    <submittedName>
        <fullName evidence="2">Uncharacterized protein</fullName>
    </submittedName>
</protein>
<accession>A0AAJ2RWA9</accession>
<dbReference type="GeneID" id="303165529"/>
<dbReference type="RefSeq" id="WP_269438877.1">
    <property type="nucleotide sequence ID" value="NZ_CANKXH010000020.1"/>
</dbReference>